<evidence type="ECO:0000256" key="2">
    <source>
        <dbReference type="ARBA" id="ARBA00022505"/>
    </source>
</evidence>
<comment type="caution">
    <text evidence="8">The sequence shown here is derived from an EMBL/GenBank/DDBJ whole genome shotgun (WGS) entry which is preliminary data.</text>
</comment>
<keyword evidence="3 6" id="KW-0479">Metal-binding</keyword>
<feature type="binding site" evidence="6">
    <location>
        <position position="68"/>
    </location>
    <ligand>
        <name>molybdate</name>
        <dbReference type="ChEBI" id="CHEBI:36264"/>
    </ligand>
</feature>
<dbReference type="InterPro" id="IPR005950">
    <property type="entry name" value="ModA"/>
</dbReference>
<reference evidence="8 9" key="1">
    <citation type="submission" date="2018-08" db="EMBL/GenBank/DDBJ databases">
        <title>Genomic Encyclopedia of Archaeal and Bacterial Type Strains, Phase II (KMG-II): from individual species to whole genera.</title>
        <authorList>
            <person name="Goeker M."/>
        </authorList>
    </citation>
    <scope>NUCLEOTIDE SEQUENCE [LARGE SCALE GENOMIC DNA]</scope>
    <source>
        <strain evidence="8 9">DSM 5002</strain>
    </source>
</reference>
<name>A0A397Q912_9HYPH</name>
<evidence type="ECO:0000256" key="7">
    <source>
        <dbReference type="SAM" id="SignalP"/>
    </source>
</evidence>
<dbReference type="RefSeq" id="WP_119061121.1">
    <property type="nucleotide sequence ID" value="NZ_QXDF01000001.1"/>
</dbReference>
<dbReference type="PANTHER" id="PTHR30632">
    <property type="entry name" value="MOLYBDATE-BINDING PERIPLASMIC PROTEIN"/>
    <property type="match status" value="1"/>
</dbReference>
<dbReference type="PANTHER" id="PTHR30632:SF14">
    <property type="entry name" value="TUNGSTATE_MOLYBDATE_CHROMATE-BINDING PROTEIN MODA"/>
    <property type="match status" value="1"/>
</dbReference>
<dbReference type="GO" id="GO:1901359">
    <property type="term" value="F:tungstate binding"/>
    <property type="evidence" value="ECO:0007669"/>
    <property type="project" value="UniProtKB-ARBA"/>
</dbReference>
<evidence type="ECO:0000313" key="9">
    <source>
        <dbReference type="Proteomes" id="UP000266273"/>
    </source>
</evidence>
<evidence type="ECO:0000313" key="8">
    <source>
        <dbReference type="EMBL" id="RIA56315.1"/>
    </source>
</evidence>
<protein>
    <submittedName>
        <fullName evidence="8">Molybdate transport system substrate-binding protein</fullName>
    </submittedName>
</protein>
<gene>
    <name evidence="8" type="ORF">BXY53_1418</name>
</gene>
<organism evidence="8 9">
    <name type="scientific">Dichotomicrobium thermohalophilum</name>
    <dbReference type="NCBI Taxonomy" id="933063"/>
    <lineage>
        <taxon>Bacteria</taxon>
        <taxon>Pseudomonadati</taxon>
        <taxon>Pseudomonadota</taxon>
        <taxon>Alphaproteobacteria</taxon>
        <taxon>Hyphomicrobiales</taxon>
        <taxon>Hyphomicrobiaceae</taxon>
        <taxon>Dichotomicrobium</taxon>
    </lineage>
</organism>
<comment type="similarity">
    <text evidence="1">Belongs to the bacterial solute-binding protein ModA family.</text>
</comment>
<keyword evidence="4 7" id="KW-0732">Signal</keyword>
<sequence length="261" mass="28000">MSERFFGAPCRFWLVGLAAIIITAAPASARAGEAIVAVAANFQEVAEELETMFEETSGNSLTVTTGSTGKLYAQIKNGAPFDVFLAADQARPERLAAEGEAVPGSRFTYAVGQIVLWSPRPEGVAADGLQTLKNGTFDNLAIANPDLAPYGLAAKQTLQHYDLWDALADRIVMGQNIGQTFSMVATQNAQLGFVAKSYVVSPRNEQPGSHWDVPAKAHDPIRQDAVLLKHGTDNAAARAFADFLRSEAARDVIKRFGYAVE</sequence>
<dbReference type="Pfam" id="PF13531">
    <property type="entry name" value="SBP_bac_11"/>
    <property type="match status" value="1"/>
</dbReference>
<evidence type="ECO:0000256" key="6">
    <source>
        <dbReference type="PIRSR" id="PIRSR004846-1"/>
    </source>
</evidence>
<dbReference type="PIRSF" id="PIRSF004846">
    <property type="entry name" value="ModA"/>
    <property type="match status" value="1"/>
</dbReference>
<dbReference type="GO" id="GO:0015689">
    <property type="term" value="P:molybdate ion transport"/>
    <property type="evidence" value="ECO:0007669"/>
    <property type="project" value="InterPro"/>
</dbReference>
<dbReference type="NCBIfam" id="TIGR01256">
    <property type="entry name" value="modA"/>
    <property type="match status" value="1"/>
</dbReference>
<feature type="signal peptide" evidence="7">
    <location>
        <begin position="1"/>
        <end position="29"/>
    </location>
</feature>
<accession>A0A397Q912</accession>
<dbReference type="Gene3D" id="3.40.190.10">
    <property type="entry name" value="Periplasmic binding protein-like II"/>
    <property type="match status" value="2"/>
</dbReference>
<feature type="binding site" evidence="6">
    <location>
        <position position="177"/>
    </location>
    <ligand>
        <name>molybdate</name>
        <dbReference type="ChEBI" id="CHEBI:36264"/>
    </ligand>
</feature>
<evidence type="ECO:0000256" key="4">
    <source>
        <dbReference type="ARBA" id="ARBA00022729"/>
    </source>
</evidence>
<dbReference type="OrthoDB" id="9785015at2"/>
<dbReference type="EMBL" id="QXDF01000001">
    <property type="protein sequence ID" value="RIA56315.1"/>
    <property type="molecule type" value="Genomic_DNA"/>
</dbReference>
<comment type="subunit">
    <text evidence="5">The complex is composed of two ATP-binding proteins (ModC), two transmembrane proteins (ModB) and a solute-binding protein (ModA).</text>
</comment>
<keyword evidence="9" id="KW-1185">Reference proteome</keyword>
<dbReference type="FunFam" id="3.40.190.10:FF:000035">
    <property type="entry name" value="Molybdate ABC transporter substrate-binding protein"/>
    <property type="match status" value="1"/>
</dbReference>
<feature type="chain" id="PRO_5017411333" evidence="7">
    <location>
        <begin position="30"/>
        <end position="261"/>
    </location>
</feature>
<proteinExistence type="inferred from homology"/>
<evidence type="ECO:0000256" key="5">
    <source>
        <dbReference type="ARBA" id="ARBA00062515"/>
    </source>
</evidence>
<dbReference type="CDD" id="cd13539">
    <property type="entry name" value="PBP2_AvModA"/>
    <property type="match status" value="1"/>
</dbReference>
<dbReference type="AlphaFoldDB" id="A0A397Q912"/>
<evidence type="ECO:0000256" key="3">
    <source>
        <dbReference type="ARBA" id="ARBA00022723"/>
    </source>
</evidence>
<evidence type="ECO:0000256" key="1">
    <source>
        <dbReference type="ARBA" id="ARBA00009175"/>
    </source>
</evidence>
<dbReference type="InterPro" id="IPR044084">
    <property type="entry name" value="AvModA-like_subst-bd"/>
</dbReference>
<keyword evidence="2 6" id="KW-0500">Molybdenum</keyword>
<dbReference type="SUPFAM" id="SSF53850">
    <property type="entry name" value="Periplasmic binding protein-like II"/>
    <property type="match status" value="1"/>
</dbReference>
<dbReference type="GO" id="GO:0030973">
    <property type="term" value="F:molybdate ion binding"/>
    <property type="evidence" value="ECO:0007669"/>
    <property type="project" value="InterPro"/>
</dbReference>
<dbReference type="Proteomes" id="UP000266273">
    <property type="component" value="Unassembled WGS sequence"/>
</dbReference>
<dbReference type="InterPro" id="IPR050682">
    <property type="entry name" value="ModA/WtpA"/>
</dbReference>
<dbReference type="GO" id="GO:0046872">
    <property type="term" value="F:metal ion binding"/>
    <property type="evidence" value="ECO:0007669"/>
    <property type="project" value="UniProtKB-KW"/>
</dbReference>